<dbReference type="Pfam" id="PF00565">
    <property type="entry name" value="SNase"/>
    <property type="match status" value="1"/>
</dbReference>
<keyword evidence="2" id="KW-0255">Endonuclease</keyword>
<feature type="domain" description="TNase-like" evidence="1">
    <location>
        <begin position="28"/>
        <end position="146"/>
    </location>
</feature>
<dbReference type="Proteomes" id="UP000198992">
    <property type="component" value="Unassembled WGS sequence"/>
</dbReference>
<accession>A0A1H4P007</accession>
<keyword evidence="2" id="KW-0540">Nuclease</keyword>
<dbReference type="PROSITE" id="PS50830">
    <property type="entry name" value="TNASE_3"/>
    <property type="match status" value="1"/>
</dbReference>
<evidence type="ECO:0000313" key="3">
    <source>
        <dbReference type="Proteomes" id="UP000198992"/>
    </source>
</evidence>
<proteinExistence type="predicted"/>
<dbReference type="PANTHER" id="PTHR12302">
    <property type="entry name" value="EBNA2 BINDING PROTEIN P100"/>
    <property type="match status" value="1"/>
</dbReference>
<reference evidence="2 3" key="1">
    <citation type="submission" date="2016-10" db="EMBL/GenBank/DDBJ databases">
        <authorList>
            <person name="de Groot N.N."/>
        </authorList>
    </citation>
    <scope>NUCLEOTIDE SEQUENCE [LARGE SCALE GENOMIC DNA]</scope>
    <source>
        <strain evidence="2 3">MT12</strain>
    </source>
</reference>
<keyword evidence="2" id="KW-0378">Hydrolase</keyword>
<evidence type="ECO:0000259" key="1">
    <source>
        <dbReference type="PROSITE" id="PS50830"/>
    </source>
</evidence>
<evidence type="ECO:0000313" key="2">
    <source>
        <dbReference type="EMBL" id="SEC00811.1"/>
    </source>
</evidence>
<dbReference type="EMBL" id="FNTH01000001">
    <property type="protein sequence ID" value="SEC00811.1"/>
    <property type="molecule type" value="Genomic_DNA"/>
</dbReference>
<protein>
    <submittedName>
        <fullName evidence="2">Endonuclease YncB, thermonuclease family</fullName>
    </submittedName>
</protein>
<dbReference type="OrthoDB" id="9805504at2"/>
<dbReference type="PANTHER" id="PTHR12302:SF26">
    <property type="entry name" value="BLR1266 PROTEIN"/>
    <property type="match status" value="1"/>
</dbReference>
<dbReference type="AlphaFoldDB" id="A0A1H4P007"/>
<organism evidence="2 3">
    <name type="scientific">Bradyrhizobium erythrophlei</name>
    <dbReference type="NCBI Taxonomy" id="1437360"/>
    <lineage>
        <taxon>Bacteria</taxon>
        <taxon>Pseudomonadati</taxon>
        <taxon>Pseudomonadota</taxon>
        <taxon>Alphaproteobacteria</taxon>
        <taxon>Hyphomicrobiales</taxon>
        <taxon>Nitrobacteraceae</taxon>
        <taxon>Bradyrhizobium</taxon>
    </lineage>
</organism>
<dbReference type="SUPFAM" id="SSF50199">
    <property type="entry name" value="Staphylococcal nuclease"/>
    <property type="match status" value="1"/>
</dbReference>
<dbReference type="InterPro" id="IPR035437">
    <property type="entry name" value="SNase_OB-fold_sf"/>
</dbReference>
<gene>
    <name evidence="2" type="ORF">SAMN05444164_0783</name>
</gene>
<dbReference type="GO" id="GO:0004519">
    <property type="term" value="F:endonuclease activity"/>
    <property type="evidence" value="ECO:0007669"/>
    <property type="project" value="UniProtKB-KW"/>
</dbReference>
<dbReference type="Gene3D" id="2.40.50.90">
    <property type="match status" value="1"/>
</dbReference>
<sequence>MLLMKTVLVFLFAIIFLGPVRGADLKGIPTVTDADTVVISGSTIRLDGIDAPESDQVCLDKNGKNWSCGIAARDALVKQFGLVEWTCRTTGQETYSRRLATCFAGEENINQWLVRTGWAMSFVRYSHRYDPDEEAARGACIGLWEGSFHAPWDWRRRSCQTEIRGCLMVPIDAQDKLCGPRAIPPDPNCTIKATVRSSECVYHLEGGHFYGALIMSGSSKRWFCTEAEAKAAGCRRAKR</sequence>
<dbReference type="InterPro" id="IPR016071">
    <property type="entry name" value="Staphylococal_nuclease_OB-fold"/>
</dbReference>
<name>A0A1H4P007_9BRAD</name>
<dbReference type="SMART" id="SM00318">
    <property type="entry name" value="SNc"/>
    <property type="match status" value="1"/>
</dbReference>